<dbReference type="KEGG" id="kpin:30174251"/>
<organism evidence="2">
    <name type="scientific">Kwoniella pini CBS 10737</name>
    <dbReference type="NCBI Taxonomy" id="1296096"/>
    <lineage>
        <taxon>Eukaryota</taxon>
        <taxon>Fungi</taxon>
        <taxon>Dikarya</taxon>
        <taxon>Basidiomycota</taxon>
        <taxon>Agaricomycotina</taxon>
        <taxon>Tremellomycetes</taxon>
        <taxon>Tremellales</taxon>
        <taxon>Cryptococcaceae</taxon>
        <taxon>Kwoniella</taxon>
    </lineage>
</organism>
<reference evidence="3" key="2">
    <citation type="submission" date="2013-07" db="EMBL/GenBank/DDBJ databases">
        <authorList>
            <consortium name="The Broad Institute Genome Sequencing Platform"/>
            <person name="Cuomo C."/>
            <person name="Litvintseva A."/>
            <person name="Chen Y."/>
            <person name="Heitman J."/>
            <person name="Sun S."/>
            <person name="Springer D."/>
            <person name="Dromer F."/>
            <person name="Young S.K."/>
            <person name="Zeng Q."/>
            <person name="Gargeya S."/>
            <person name="Fitzgerald M."/>
            <person name="Abouelleil A."/>
            <person name="Alvarado L."/>
            <person name="Berlin A.M."/>
            <person name="Chapman S.B."/>
            <person name="Dewar J."/>
            <person name="Goldberg J."/>
            <person name="Griggs A."/>
            <person name="Gujja S."/>
            <person name="Hansen M."/>
            <person name="Howarth C."/>
            <person name="Imamovic A."/>
            <person name="Larimer J."/>
            <person name="McCowan C."/>
            <person name="Murphy C."/>
            <person name="Pearson M."/>
            <person name="Priest M."/>
            <person name="Roberts A."/>
            <person name="Saif S."/>
            <person name="Shea T."/>
            <person name="Sykes S."/>
            <person name="Wortman J."/>
            <person name="Nusbaum C."/>
            <person name="Birren B."/>
        </authorList>
    </citation>
    <scope>NUCLEOTIDE SEQUENCE</scope>
    <source>
        <strain evidence="3">CBS 10737</strain>
    </source>
</reference>
<feature type="region of interest" description="Disordered" evidence="1">
    <location>
        <begin position="1"/>
        <end position="50"/>
    </location>
</feature>
<keyword evidence="4" id="KW-1185">Reference proteome</keyword>
<evidence type="ECO:0000313" key="2">
    <source>
        <dbReference type="EMBL" id="OCF48015.1"/>
    </source>
</evidence>
<name>A0A1B9HXK6_9TREE</name>
<dbReference type="Proteomes" id="UP000094020">
    <property type="component" value="Chromosome 11"/>
</dbReference>
<evidence type="ECO:0000313" key="3">
    <source>
        <dbReference type="EMBL" id="WWC73580.1"/>
    </source>
</evidence>
<dbReference type="EMBL" id="CP144529">
    <property type="protein sequence ID" value="WWC73580.1"/>
    <property type="molecule type" value="Genomic_DNA"/>
</dbReference>
<reference evidence="3" key="4">
    <citation type="submission" date="2024-02" db="EMBL/GenBank/DDBJ databases">
        <title>Comparative genomics of Cryptococcus and Kwoniella reveals pathogenesis evolution and contrasting modes of karyotype evolution via chromosome fusion or intercentromeric recombination.</title>
        <authorList>
            <person name="Coelho M.A."/>
            <person name="David-Palma M."/>
            <person name="Shea T."/>
            <person name="Bowers K."/>
            <person name="McGinley-Smith S."/>
            <person name="Mohammad A.W."/>
            <person name="Gnirke A."/>
            <person name="Yurkov A.M."/>
            <person name="Nowrousian M."/>
            <person name="Sun S."/>
            <person name="Cuomo C.A."/>
            <person name="Heitman J."/>
        </authorList>
    </citation>
    <scope>NUCLEOTIDE SEQUENCE</scope>
    <source>
        <strain evidence="3">CBS 10737</strain>
    </source>
</reference>
<gene>
    <name evidence="2" type="ORF">I206_05882</name>
    <name evidence="3" type="ORF">I206_107552</name>
</gene>
<accession>A0A1B9HXK6</accession>
<evidence type="ECO:0000256" key="1">
    <source>
        <dbReference type="SAM" id="MobiDB-lite"/>
    </source>
</evidence>
<evidence type="ECO:0000313" key="4">
    <source>
        <dbReference type="Proteomes" id="UP000094020"/>
    </source>
</evidence>
<feature type="compositionally biased region" description="Low complexity" evidence="1">
    <location>
        <begin position="1"/>
        <end position="13"/>
    </location>
</feature>
<dbReference type="RefSeq" id="XP_019009234.1">
    <property type="nucleotide sequence ID" value="XM_019157594.1"/>
</dbReference>
<sequence length="220" mass="24671">MSESANESEIASSLTAKSASDSRKLSGDRAPLDGEATEKKRTALSYHNSQPQLNTFIDEAQRHSDGQTHEGHPIKALRESSLEQGLITEATTKADQRRDARISQHSNECVPQAFTTTTLLKKRMSKVFTVYGRGSGHTESQLIVDELRGDRDGRIIHTFSYAEYRDGSENHVGWYSWPINNLKDFKSDNDPEEWDLRAIAGEVVTHANEPAVDDKDARIW</sequence>
<reference evidence="2" key="1">
    <citation type="submission" date="2013-07" db="EMBL/GenBank/DDBJ databases">
        <title>The Genome Sequence of Cryptococcus pinus CBS10737.</title>
        <authorList>
            <consortium name="The Broad Institute Genome Sequencing Platform"/>
            <person name="Cuomo C."/>
            <person name="Litvintseva A."/>
            <person name="Chen Y."/>
            <person name="Heitman J."/>
            <person name="Sun S."/>
            <person name="Springer D."/>
            <person name="Dromer F."/>
            <person name="Young S.K."/>
            <person name="Zeng Q."/>
            <person name="Gargeya S."/>
            <person name="Fitzgerald M."/>
            <person name="Abouelleil A."/>
            <person name="Alvarado L."/>
            <person name="Berlin A.M."/>
            <person name="Chapman S.B."/>
            <person name="Dewar J."/>
            <person name="Goldberg J."/>
            <person name="Griggs A."/>
            <person name="Gujja S."/>
            <person name="Hansen M."/>
            <person name="Howarth C."/>
            <person name="Imamovic A."/>
            <person name="Larimer J."/>
            <person name="McCowan C."/>
            <person name="Murphy C."/>
            <person name="Pearson M."/>
            <person name="Priest M."/>
            <person name="Roberts A."/>
            <person name="Saif S."/>
            <person name="Shea T."/>
            <person name="Sykes S."/>
            <person name="Wortman J."/>
            <person name="Nusbaum C."/>
            <person name="Birren B."/>
        </authorList>
    </citation>
    <scope>NUCLEOTIDE SEQUENCE [LARGE SCALE GENOMIC DNA]</scope>
    <source>
        <strain evidence="2">CBS 10737</strain>
    </source>
</reference>
<protein>
    <submittedName>
        <fullName evidence="2">Uncharacterized protein</fullName>
    </submittedName>
</protein>
<dbReference type="AlphaFoldDB" id="A0A1B9HXK6"/>
<dbReference type="GeneID" id="30174251"/>
<feature type="compositionally biased region" description="Basic and acidic residues" evidence="1">
    <location>
        <begin position="20"/>
        <end position="41"/>
    </location>
</feature>
<dbReference type="EMBL" id="KI894014">
    <property type="protein sequence ID" value="OCF48015.1"/>
    <property type="molecule type" value="Genomic_DNA"/>
</dbReference>
<reference evidence="2" key="3">
    <citation type="submission" date="2016-07" db="EMBL/GenBank/DDBJ databases">
        <title>Evolution of pathogenesis and genome organization in the Tremellales.</title>
        <authorList>
            <person name="Cuomo C."/>
            <person name="Litvintseva A."/>
            <person name="Heitman J."/>
            <person name="Chen Y."/>
            <person name="Sun S."/>
            <person name="Springer D."/>
            <person name="Dromer F."/>
            <person name="Young S."/>
            <person name="Zeng Q."/>
            <person name="Chapman S."/>
            <person name="Gujja S."/>
            <person name="Saif S."/>
            <person name="Birren B."/>
        </authorList>
    </citation>
    <scope>NUCLEOTIDE SEQUENCE</scope>
    <source>
        <strain evidence="2">CBS 10737</strain>
    </source>
</reference>
<proteinExistence type="predicted"/>